<dbReference type="CDD" id="cd03819">
    <property type="entry name" value="GT4_WavL-like"/>
    <property type="match status" value="1"/>
</dbReference>
<protein>
    <submittedName>
        <fullName evidence="3">Glycosyltransferase</fullName>
    </submittedName>
</protein>
<evidence type="ECO:0000313" key="4">
    <source>
        <dbReference type="Proteomes" id="UP000440694"/>
    </source>
</evidence>
<dbReference type="Pfam" id="PF00534">
    <property type="entry name" value="Glycos_transf_1"/>
    <property type="match status" value="1"/>
</dbReference>
<keyword evidence="3" id="KW-0808">Transferase</keyword>
<feature type="domain" description="Glycosyltransferase subfamily 4-like N-terminal" evidence="2">
    <location>
        <begin position="18"/>
        <end position="170"/>
    </location>
</feature>
<evidence type="ECO:0000259" key="1">
    <source>
        <dbReference type="Pfam" id="PF00534"/>
    </source>
</evidence>
<sequence>MAEKRPTILQIIPELDTGGAELSTIEIADAVHSAGGHCIVLTEGGRLVQRLRDTGAEVQFFPAAVKNPLRLLWNVHRIANVVRRDGVDLIHARSRAPAWSALLAARRTGVPFVTTYHGAYSEKSDIKRLYNSVMARGDAVIANSHYTSDLIRMRYGTSRARLHVIYRGVDGRLFDPANVAADRVAAVRRRWSVAPDKRVVLHAARLTPWKGQKFVIAAAAQLAKQSSLDDVVFVLAGDAQRRNAYRSALMKQIQAAGLEDRVLLVGHEDDMAAAFCAAHVAVVASVEPEAFGRAATEAQVIGTPVIATDIGAPPETVLGRPGVEPERATGWLVPPEDAERLAAAIAEASSMSPEERARMGARARNHVLKSFSLKQMKQQTLQVYDSLLGTHMAEPT</sequence>
<dbReference type="InterPro" id="IPR050194">
    <property type="entry name" value="Glycosyltransferase_grp1"/>
</dbReference>
<keyword evidence="4" id="KW-1185">Reference proteome</keyword>
<dbReference type="PANTHER" id="PTHR45947:SF3">
    <property type="entry name" value="SULFOQUINOVOSYL TRANSFERASE SQD2"/>
    <property type="match status" value="1"/>
</dbReference>
<dbReference type="Proteomes" id="UP000440694">
    <property type="component" value="Unassembled WGS sequence"/>
</dbReference>
<name>A0A6I3KNB6_9HYPH</name>
<evidence type="ECO:0000259" key="2">
    <source>
        <dbReference type="Pfam" id="PF13439"/>
    </source>
</evidence>
<dbReference type="PANTHER" id="PTHR45947">
    <property type="entry name" value="SULFOQUINOVOSYL TRANSFERASE SQD2"/>
    <property type="match status" value="1"/>
</dbReference>
<organism evidence="3 4">
    <name type="scientific">Hyphomicrobium album</name>
    <dbReference type="NCBI Taxonomy" id="2665159"/>
    <lineage>
        <taxon>Bacteria</taxon>
        <taxon>Pseudomonadati</taxon>
        <taxon>Pseudomonadota</taxon>
        <taxon>Alphaproteobacteria</taxon>
        <taxon>Hyphomicrobiales</taxon>
        <taxon>Hyphomicrobiaceae</taxon>
        <taxon>Hyphomicrobium</taxon>
    </lineage>
</organism>
<proteinExistence type="predicted"/>
<dbReference type="InterPro" id="IPR001296">
    <property type="entry name" value="Glyco_trans_1"/>
</dbReference>
<gene>
    <name evidence="3" type="ORF">GIW81_07555</name>
</gene>
<dbReference type="Pfam" id="PF13439">
    <property type="entry name" value="Glyco_transf_4"/>
    <property type="match status" value="1"/>
</dbReference>
<dbReference type="EMBL" id="WMBQ01000001">
    <property type="protein sequence ID" value="MTD94191.1"/>
    <property type="molecule type" value="Genomic_DNA"/>
</dbReference>
<dbReference type="AlphaFoldDB" id="A0A6I3KNB6"/>
<dbReference type="InterPro" id="IPR028098">
    <property type="entry name" value="Glyco_trans_4-like_N"/>
</dbReference>
<dbReference type="Gene3D" id="3.40.50.2000">
    <property type="entry name" value="Glycogen Phosphorylase B"/>
    <property type="match status" value="2"/>
</dbReference>
<comment type="caution">
    <text evidence="3">The sequence shown here is derived from an EMBL/GenBank/DDBJ whole genome shotgun (WGS) entry which is preliminary data.</text>
</comment>
<accession>A0A6I3KNB6</accession>
<dbReference type="RefSeq" id="WP_324614928.1">
    <property type="nucleotide sequence ID" value="NZ_WMBQ01000001.1"/>
</dbReference>
<evidence type="ECO:0000313" key="3">
    <source>
        <dbReference type="EMBL" id="MTD94191.1"/>
    </source>
</evidence>
<reference evidence="3 4" key="1">
    <citation type="submission" date="2019-11" db="EMBL/GenBank/DDBJ databases">
        <title>Identification of a novel strain.</title>
        <authorList>
            <person name="Xu Q."/>
            <person name="Wang G."/>
        </authorList>
    </citation>
    <scope>NUCLEOTIDE SEQUENCE [LARGE SCALE GENOMIC DNA]</scope>
    <source>
        <strain evidence="4">xq</strain>
    </source>
</reference>
<feature type="domain" description="Glycosyl transferase family 1" evidence="1">
    <location>
        <begin position="189"/>
        <end position="365"/>
    </location>
</feature>
<dbReference type="GO" id="GO:0016758">
    <property type="term" value="F:hexosyltransferase activity"/>
    <property type="evidence" value="ECO:0007669"/>
    <property type="project" value="TreeGrafter"/>
</dbReference>
<dbReference type="SUPFAM" id="SSF53756">
    <property type="entry name" value="UDP-Glycosyltransferase/glycogen phosphorylase"/>
    <property type="match status" value="1"/>
</dbReference>